<proteinExistence type="predicted"/>
<feature type="transmembrane region" description="Helical" evidence="2">
    <location>
        <begin position="346"/>
        <end position="368"/>
    </location>
</feature>
<dbReference type="InParanoid" id="A0A0V0QMB4"/>
<evidence type="ECO:0000256" key="1">
    <source>
        <dbReference type="SAM" id="MobiDB-lite"/>
    </source>
</evidence>
<reference evidence="3 4" key="1">
    <citation type="journal article" date="2015" name="Sci. Rep.">
        <title>Genome of the facultative scuticociliatosis pathogen Pseudocohnilembus persalinus provides insight into its virulence through horizontal gene transfer.</title>
        <authorList>
            <person name="Xiong J."/>
            <person name="Wang G."/>
            <person name="Cheng J."/>
            <person name="Tian M."/>
            <person name="Pan X."/>
            <person name="Warren A."/>
            <person name="Jiang C."/>
            <person name="Yuan D."/>
            <person name="Miao W."/>
        </authorList>
    </citation>
    <scope>NUCLEOTIDE SEQUENCE [LARGE SCALE GENOMIC DNA]</scope>
    <source>
        <strain evidence="3">36N120E</strain>
    </source>
</reference>
<comment type="caution">
    <text evidence="3">The sequence shown here is derived from an EMBL/GenBank/DDBJ whole genome shotgun (WGS) entry which is preliminary data.</text>
</comment>
<evidence type="ECO:0000256" key="2">
    <source>
        <dbReference type="SAM" id="Phobius"/>
    </source>
</evidence>
<keyword evidence="2" id="KW-0812">Transmembrane</keyword>
<name>A0A0V0QMB4_PSEPJ</name>
<evidence type="ECO:0008006" key="5">
    <source>
        <dbReference type="Google" id="ProtNLM"/>
    </source>
</evidence>
<protein>
    <recommendedName>
        <fullName evidence="5">Transmembrane protein</fullName>
    </recommendedName>
</protein>
<sequence length="566" mass="66276">MKNQSKKVNKTQLAVYLIWYIVFSVLVLYLSISGVEEILDFSKDFDEAIFNWQLGAILDLQIVEPNTKCPENYNNDLLQYTWQGTADGCYCSQEQLVFLGKCSQKQCSGTKVRKFPPQTFTEFATNDGETQFKICVQRSNYNYLFNAIDQAGKCNNENEKLCGQNSETQFCVPESEKCPITNLEITEKDGESSFEPAEIIENFLNSGYSLQIQRGNQNTNQFLPLVQITAASSQGVCQQNYKNNLDQNSPQYPLYQAQNCDDSLDTRWRELQLSINQNSYFLINDLYSKTENYLPLFKQTYDVQPQNDVKYKLYQRSYNQLAISCHQYLTDFYEQNESFSKIETNMIMTLIFCSIFVGFLWIVQVFFMFQRRVLKKTVKYILFSVKFLLWLLALLFTIFTQSQYYSLYEFNHNIISNSCLDSINQQIFSQTITHIHSSYYFIIASLFLLFMLTDNILLELILISCCQTNNQSCIRKMKKFYLEDTQQTNSNRYSQELSLDTTENLNFNTNNNIQNQQLMQQIQQDNELTENPNSNNKNIRKNQIKQKSAKKELNLKKNIIEEKKIN</sequence>
<feature type="transmembrane region" description="Helical" evidence="2">
    <location>
        <begin position="12"/>
        <end position="32"/>
    </location>
</feature>
<feature type="transmembrane region" description="Helical" evidence="2">
    <location>
        <begin position="380"/>
        <end position="399"/>
    </location>
</feature>
<evidence type="ECO:0000313" key="3">
    <source>
        <dbReference type="EMBL" id="KRX03287.1"/>
    </source>
</evidence>
<keyword evidence="2" id="KW-1133">Transmembrane helix</keyword>
<feature type="compositionally biased region" description="Basic residues" evidence="1">
    <location>
        <begin position="538"/>
        <end position="547"/>
    </location>
</feature>
<accession>A0A0V0QMB4</accession>
<evidence type="ECO:0000313" key="4">
    <source>
        <dbReference type="Proteomes" id="UP000054937"/>
    </source>
</evidence>
<keyword evidence="2" id="KW-0472">Membrane</keyword>
<dbReference type="Proteomes" id="UP000054937">
    <property type="component" value="Unassembled WGS sequence"/>
</dbReference>
<organism evidence="3 4">
    <name type="scientific">Pseudocohnilembus persalinus</name>
    <name type="common">Ciliate</name>
    <dbReference type="NCBI Taxonomy" id="266149"/>
    <lineage>
        <taxon>Eukaryota</taxon>
        <taxon>Sar</taxon>
        <taxon>Alveolata</taxon>
        <taxon>Ciliophora</taxon>
        <taxon>Intramacronucleata</taxon>
        <taxon>Oligohymenophorea</taxon>
        <taxon>Scuticociliatia</taxon>
        <taxon>Philasterida</taxon>
        <taxon>Pseudocohnilembidae</taxon>
        <taxon>Pseudocohnilembus</taxon>
    </lineage>
</organism>
<dbReference type="AlphaFoldDB" id="A0A0V0QMB4"/>
<gene>
    <name evidence="3" type="ORF">PPERSA_09195</name>
</gene>
<dbReference type="OMA" id="CKDINEM"/>
<dbReference type="EMBL" id="LDAU01000138">
    <property type="protein sequence ID" value="KRX03287.1"/>
    <property type="molecule type" value="Genomic_DNA"/>
</dbReference>
<feature type="region of interest" description="Disordered" evidence="1">
    <location>
        <begin position="524"/>
        <end position="547"/>
    </location>
</feature>
<dbReference type="OrthoDB" id="327519at2759"/>
<keyword evidence="4" id="KW-1185">Reference proteome</keyword>
<feature type="transmembrane region" description="Helical" evidence="2">
    <location>
        <begin position="439"/>
        <end position="466"/>
    </location>
</feature>